<dbReference type="Gene3D" id="3.40.50.2300">
    <property type="match status" value="1"/>
</dbReference>
<dbReference type="Proteomes" id="UP000228758">
    <property type="component" value="Unassembled WGS sequence"/>
</dbReference>
<keyword evidence="9" id="KW-1185">Reference proteome</keyword>
<evidence type="ECO:0000259" key="7">
    <source>
        <dbReference type="PROSITE" id="PS50110"/>
    </source>
</evidence>
<dbReference type="SUPFAM" id="SSF46894">
    <property type="entry name" value="C-terminal effector domain of the bipartite response regulators"/>
    <property type="match status" value="1"/>
</dbReference>
<evidence type="ECO:0000256" key="5">
    <source>
        <dbReference type="PROSITE-ProRule" id="PRU00169"/>
    </source>
</evidence>
<evidence type="ECO:0000256" key="3">
    <source>
        <dbReference type="ARBA" id="ARBA00023125"/>
    </source>
</evidence>
<protein>
    <submittedName>
        <fullName evidence="8">DNA-binding NarL/FixJ family response regulator</fullName>
    </submittedName>
</protein>
<feature type="domain" description="HTH luxR-type" evidence="6">
    <location>
        <begin position="150"/>
        <end position="215"/>
    </location>
</feature>
<dbReference type="CDD" id="cd17535">
    <property type="entry name" value="REC_NarL-like"/>
    <property type="match status" value="1"/>
</dbReference>
<dbReference type="GO" id="GO:0000160">
    <property type="term" value="P:phosphorelay signal transduction system"/>
    <property type="evidence" value="ECO:0007669"/>
    <property type="project" value="InterPro"/>
</dbReference>
<proteinExistence type="predicted"/>
<dbReference type="RefSeq" id="WP_100365217.1">
    <property type="nucleotide sequence ID" value="NZ_PGFF01000001.1"/>
</dbReference>
<evidence type="ECO:0000256" key="2">
    <source>
        <dbReference type="ARBA" id="ARBA00023015"/>
    </source>
</evidence>
<dbReference type="InterPro" id="IPR039420">
    <property type="entry name" value="WalR-like"/>
</dbReference>
<evidence type="ECO:0000313" key="8">
    <source>
        <dbReference type="EMBL" id="PJJ73091.1"/>
    </source>
</evidence>
<organism evidence="8 9">
    <name type="scientific">Diaminobutyricimonas aerilata</name>
    <dbReference type="NCBI Taxonomy" id="1162967"/>
    <lineage>
        <taxon>Bacteria</taxon>
        <taxon>Bacillati</taxon>
        <taxon>Actinomycetota</taxon>
        <taxon>Actinomycetes</taxon>
        <taxon>Micrococcales</taxon>
        <taxon>Microbacteriaceae</taxon>
        <taxon>Diaminobutyricimonas</taxon>
    </lineage>
</organism>
<feature type="modified residue" description="4-aspartylphosphate" evidence="5">
    <location>
        <position position="55"/>
    </location>
</feature>
<dbReference type="AlphaFoldDB" id="A0A2M9CMG0"/>
<dbReference type="GO" id="GO:0003677">
    <property type="term" value="F:DNA binding"/>
    <property type="evidence" value="ECO:0007669"/>
    <property type="project" value="UniProtKB-KW"/>
</dbReference>
<gene>
    <name evidence="8" type="ORF">CLV46_2674</name>
</gene>
<dbReference type="InterPro" id="IPR000792">
    <property type="entry name" value="Tscrpt_reg_LuxR_C"/>
</dbReference>
<dbReference type="InterPro" id="IPR001789">
    <property type="entry name" value="Sig_transdc_resp-reg_receiver"/>
</dbReference>
<dbReference type="GO" id="GO:0006355">
    <property type="term" value="P:regulation of DNA-templated transcription"/>
    <property type="evidence" value="ECO:0007669"/>
    <property type="project" value="InterPro"/>
</dbReference>
<dbReference type="PANTHER" id="PTHR43214:SF24">
    <property type="entry name" value="TRANSCRIPTIONAL REGULATORY PROTEIN NARL-RELATED"/>
    <property type="match status" value="1"/>
</dbReference>
<evidence type="ECO:0000313" key="9">
    <source>
        <dbReference type="Proteomes" id="UP000228758"/>
    </source>
</evidence>
<dbReference type="SMART" id="SM00448">
    <property type="entry name" value="REC"/>
    <property type="match status" value="1"/>
</dbReference>
<keyword evidence="3 8" id="KW-0238">DNA-binding</keyword>
<dbReference type="SMART" id="SM00421">
    <property type="entry name" value="HTH_LUXR"/>
    <property type="match status" value="1"/>
</dbReference>
<dbReference type="InterPro" id="IPR016032">
    <property type="entry name" value="Sig_transdc_resp-reg_C-effctor"/>
</dbReference>
<keyword evidence="2" id="KW-0805">Transcription regulation</keyword>
<feature type="domain" description="Response regulatory" evidence="7">
    <location>
        <begin position="4"/>
        <end position="122"/>
    </location>
</feature>
<evidence type="ECO:0000256" key="4">
    <source>
        <dbReference type="ARBA" id="ARBA00023163"/>
    </source>
</evidence>
<dbReference type="SUPFAM" id="SSF52172">
    <property type="entry name" value="CheY-like"/>
    <property type="match status" value="1"/>
</dbReference>
<keyword evidence="1 5" id="KW-0597">Phosphoprotein</keyword>
<name>A0A2M9CMG0_9MICO</name>
<dbReference type="EMBL" id="PGFF01000001">
    <property type="protein sequence ID" value="PJJ73091.1"/>
    <property type="molecule type" value="Genomic_DNA"/>
</dbReference>
<dbReference type="InterPro" id="IPR011006">
    <property type="entry name" value="CheY-like_superfamily"/>
</dbReference>
<dbReference type="PRINTS" id="PR00038">
    <property type="entry name" value="HTHLUXR"/>
</dbReference>
<comment type="caution">
    <text evidence="8">The sequence shown here is derived from an EMBL/GenBank/DDBJ whole genome shotgun (WGS) entry which is preliminary data.</text>
</comment>
<accession>A0A2M9CMG0</accession>
<dbReference type="OrthoDB" id="9808843at2"/>
<evidence type="ECO:0000259" key="6">
    <source>
        <dbReference type="PROSITE" id="PS50043"/>
    </source>
</evidence>
<dbReference type="PANTHER" id="PTHR43214">
    <property type="entry name" value="TWO-COMPONENT RESPONSE REGULATOR"/>
    <property type="match status" value="1"/>
</dbReference>
<dbReference type="Pfam" id="PF00072">
    <property type="entry name" value="Response_reg"/>
    <property type="match status" value="1"/>
</dbReference>
<sequence>MSIRALVVDDQPMIRAGISAILAAQPDITIAGEAADGAEGVRLARRLTPDIVLMDVRMPVMNGLDAARELLAPGPVTPPKVLMLTTFDIDDYVYDALRAGASGFLLKDVPPDDLVAAVRTVAAGEALLDPRVTRRLIENFVSAQPAPPASTARVDQLTDREREVFVLMARGYSNTEIAAELFIAEQTTKTHVSRILAKLQLRDRVHAVVLGYETGLVTPGSNPV</sequence>
<dbReference type="Pfam" id="PF00196">
    <property type="entry name" value="GerE"/>
    <property type="match status" value="1"/>
</dbReference>
<dbReference type="PROSITE" id="PS50110">
    <property type="entry name" value="RESPONSE_REGULATORY"/>
    <property type="match status" value="1"/>
</dbReference>
<dbReference type="PROSITE" id="PS50043">
    <property type="entry name" value="HTH_LUXR_2"/>
    <property type="match status" value="1"/>
</dbReference>
<dbReference type="InterPro" id="IPR058245">
    <property type="entry name" value="NreC/VraR/RcsB-like_REC"/>
</dbReference>
<keyword evidence="4" id="KW-0804">Transcription</keyword>
<reference evidence="8 9" key="1">
    <citation type="submission" date="2017-11" db="EMBL/GenBank/DDBJ databases">
        <title>Genomic Encyclopedia of Archaeal and Bacterial Type Strains, Phase II (KMG-II): From Individual Species to Whole Genera.</title>
        <authorList>
            <person name="Goeker M."/>
        </authorList>
    </citation>
    <scope>NUCLEOTIDE SEQUENCE [LARGE SCALE GENOMIC DNA]</scope>
    <source>
        <strain evidence="8 9">DSM 27393</strain>
    </source>
</reference>
<evidence type="ECO:0000256" key="1">
    <source>
        <dbReference type="ARBA" id="ARBA00022553"/>
    </source>
</evidence>
<dbReference type="CDD" id="cd06170">
    <property type="entry name" value="LuxR_C_like"/>
    <property type="match status" value="1"/>
</dbReference>